<feature type="compositionally biased region" description="Polar residues" evidence="1">
    <location>
        <begin position="467"/>
        <end position="494"/>
    </location>
</feature>
<evidence type="ECO:0000313" key="3">
    <source>
        <dbReference type="Proteomes" id="UP001163846"/>
    </source>
</evidence>
<feature type="compositionally biased region" description="Basic and acidic residues" evidence="1">
    <location>
        <begin position="146"/>
        <end position="160"/>
    </location>
</feature>
<feature type="compositionally biased region" description="Basic and acidic residues" evidence="1">
    <location>
        <begin position="270"/>
        <end position="373"/>
    </location>
</feature>
<feature type="region of interest" description="Disordered" evidence="1">
    <location>
        <begin position="913"/>
        <end position="965"/>
    </location>
</feature>
<dbReference type="Proteomes" id="UP001163846">
    <property type="component" value="Unassembled WGS sequence"/>
</dbReference>
<sequence>MATAAVEPPPDSTSISINENNPDIPENTTKLPENVAEEFNKEPAQSDSQSTSSPPKIYTRLQMLALSKSPLVCPPSNMPELRDWFGPENEQNLTRKESDPTTPNSGRERRFRREGEENELPSRPSFRSSMSQPSQMGNFKHQSMRSTDRELEREGQERLRNVGRKTSLSLIGNLISLSQLSEKFDRDRLNGPLLNIRTDKRNIVPTPSNRIPSQGQGTTIAARRAETREAGKKKVGESNEDWRRGADTRRSERNDRGDERPRSRSRHRKDTSPRRDREGKEREKEKDRGDEDDSRRWRDDGRRDDRMASRRERERASNTKDKDSANPNERRWTVVEERDVRSKRNSGRDRKALPEEGRADDRRGDREKEKEPAWMDAEIPSSSAGGILGSKENEGKLDDIQAWKKNMKEQKAKAASAAPAADSVKESSAPANTEEPMDEIQRFKKMMEAAQKQPSDSPMIVGPILGSTENSKAPSPRVESNNVTIPKSSDVLSGSDTNIAATLSKHDSAPDPAHSLLSLLNSNTTLAVSSDNDPSLPKLHSRLPLADSSADRIGNDTTFNPPQGSRLLALGSRAPAKPLTPNSQTLSSTIPNGGVASASTLTSKPQLLGFANLSNPSTLVTDSSKVVVPRTPSSFSPFEEQRELGDAFRRQVGDRSPFVPDPAGSWPDSSPVDTTVAGHAAGKGSRFAKFFDGKSKDIPLAAPNIPKAPTPVGFVSSSPGPHVRPDSGFGNLANHNLEQHRTVDELFAKLNMNPLQGQRAVSNPSSVAYNQSQFAHTQSQLQSLQHQQQVQNQLNAARLEPLYESRNFMPDNLVPGLRSAPPPRNRDNGGLYAADPLDDALLLNANAHQRLPVQQQQQRGVEQLFGGSVSTSFAQQQQQLARNAGIPVQAPQFRGGPSPVSGQQNILHTGAQQRMPPGLANLGGRPPHDPSQFNIPGPLHNGLHATNPGQQQQSFNNFHSTVGFSGPQGPLRPPTHQLQNTVNHHQLAGLGHPGNLDSRNASQHAQLLAMSGLGGVGGLRNISGSGGGFNHQSANSLQSQMLAMRQQAQQQQIHPQMLPHHLLPPHLQQGPPVPTTQNTSAQDLMALLMGNHRD</sequence>
<proteinExistence type="predicted"/>
<feature type="compositionally biased region" description="Basic and acidic residues" evidence="1">
    <location>
        <begin position="223"/>
        <end position="262"/>
    </location>
</feature>
<feature type="compositionally biased region" description="Polar residues" evidence="1">
    <location>
        <begin position="205"/>
        <end position="216"/>
    </location>
</feature>
<feature type="compositionally biased region" description="Polar residues" evidence="1">
    <location>
        <begin position="12"/>
        <end position="31"/>
    </location>
</feature>
<reference evidence="2" key="1">
    <citation type="submission" date="2022-08" db="EMBL/GenBank/DDBJ databases">
        <authorList>
            <consortium name="DOE Joint Genome Institute"/>
            <person name="Min B."/>
            <person name="Riley R."/>
            <person name="Sierra-Patev S."/>
            <person name="Naranjo-Ortiz M."/>
            <person name="Looney B."/>
            <person name="Konkel Z."/>
            <person name="Slot J.C."/>
            <person name="Sakamoto Y."/>
            <person name="Steenwyk J.L."/>
            <person name="Rokas A."/>
            <person name="Carro J."/>
            <person name="Camarero S."/>
            <person name="Ferreira P."/>
            <person name="Molpeceres G."/>
            <person name="Ruiz-Duenas F.J."/>
            <person name="Serrano A."/>
            <person name="Henrissat B."/>
            <person name="Drula E."/>
            <person name="Hughes K.W."/>
            <person name="Mata J.L."/>
            <person name="Ishikawa N.K."/>
            <person name="Vargas-Isla R."/>
            <person name="Ushijima S."/>
            <person name="Smith C.A."/>
            <person name="Ahrendt S."/>
            <person name="Andreopoulos W."/>
            <person name="He G."/>
            <person name="Labutti K."/>
            <person name="Lipzen A."/>
            <person name="Ng V."/>
            <person name="Sandor L."/>
            <person name="Barry K."/>
            <person name="Martinez A.T."/>
            <person name="Xiao Y."/>
            <person name="Gibbons J.G."/>
            <person name="Terashima K."/>
            <person name="Hibbett D.S."/>
            <person name="Grigoriev I.V."/>
        </authorList>
    </citation>
    <scope>NUCLEOTIDE SEQUENCE</scope>
    <source>
        <strain evidence="2">TFB9207</strain>
    </source>
</reference>
<feature type="compositionally biased region" description="Polar residues" evidence="1">
    <location>
        <begin position="125"/>
        <end position="145"/>
    </location>
</feature>
<evidence type="ECO:0000256" key="1">
    <source>
        <dbReference type="SAM" id="MobiDB-lite"/>
    </source>
</evidence>
<dbReference type="AlphaFoldDB" id="A0AA38PJG4"/>
<protein>
    <submittedName>
        <fullName evidence="2">Uncharacterized protein</fullName>
    </submittedName>
</protein>
<organism evidence="2 3">
    <name type="scientific">Lentinula raphanica</name>
    <dbReference type="NCBI Taxonomy" id="153919"/>
    <lineage>
        <taxon>Eukaryota</taxon>
        <taxon>Fungi</taxon>
        <taxon>Dikarya</taxon>
        <taxon>Basidiomycota</taxon>
        <taxon>Agaricomycotina</taxon>
        <taxon>Agaricomycetes</taxon>
        <taxon>Agaricomycetidae</taxon>
        <taxon>Agaricales</taxon>
        <taxon>Marasmiineae</taxon>
        <taxon>Omphalotaceae</taxon>
        <taxon>Lentinula</taxon>
    </lineage>
</organism>
<feature type="region of interest" description="Disordered" evidence="1">
    <location>
        <begin position="1"/>
        <end position="57"/>
    </location>
</feature>
<keyword evidence="3" id="KW-1185">Reference proteome</keyword>
<name>A0AA38PJG4_9AGAR</name>
<dbReference type="EMBL" id="MU805960">
    <property type="protein sequence ID" value="KAJ3844087.1"/>
    <property type="molecule type" value="Genomic_DNA"/>
</dbReference>
<feature type="compositionally biased region" description="Basic and acidic residues" evidence="1">
    <location>
        <begin position="391"/>
        <end position="412"/>
    </location>
</feature>
<comment type="caution">
    <text evidence="2">The sequence shown here is derived from an EMBL/GenBank/DDBJ whole genome shotgun (WGS) entry which is preliminary data.</text>
</comment>
<feature type="compositionally biased region" description="Polar residues" evidence="1">
    <location>
        <begin position="947"/>
        <end position="963"/>
    </location>
</feature>
<feature type="region of interest" description="Disordered" evidence="1">
    <location>
        <begin position="185"/>
        <end position="494"/>
    </location>
</feature>
<accession>A0AA38PJG4</accession>
<feature type="region of interest" description="Disordered" evidence="1">
    <location>
        <begin position="70"/>
        <end position="166"/>
    </location>
</feature>
<feature type="compositionally biased region" description="Polar residues" evidence="1">
    <location>
        <begin position="43"/>
        <end position="54"/>
    </location>
</feature>
<gene>
    <name evidence="2" type="ORF">F5878DRAFT_178140</name>
</gene>
<feature type="compositionally biased region" description="Basic and acidic residues" evidence="1">
    <location>
        <begin position="106"/>
        <end position="115"/>
    </location>
</feature>
<evidence type="ECO:0000313" key="2">
    <source>
        <dbReference type="EMBL" id="KAJ3844087.1"/>
    </source>
</evidence>